<reference evidence="2" key="1">
    <citation type="submission" date="2016-12" db="EMBL/GenBank/DDBJ databases">
        <title>The genomes of Aspergillus section Nigri reveals drivers in fungal speciation.</title>
        <authorList>
            <consortium name="DOE Joint Genome Institute"/>
            <person name="Vesth T.C."/>
            <person name="Nybo J."/>
            <person name="Theobald S."/>
            <person name="Brandl J."/>
            <person name="Frisvad J.C."/>
            <person name="Nielsen K.F."/>
            <person name="Lyhne E.K."/>
            <person name="Kogle M.E."/>
            <person name="Kuo A."/>
            <person name="Riley R."/>
            <person name="Clum A."/>
            <person name="Nolan M."/>
            <person name="Lipzen A."/>
            <person name="Salamov A."/>
            <person name="Henrissat B."/>
            <person name="Wiebenga A."/>
            <person name="De vries R.P."/>
            <person name="Grigoriev I.V."/>
            <person name="Mortensen U.H."/>
            <person name="Andersen M.R."/>
            <person name="Baker S.E."/>
        </authorList>
    </citation>
    <scope>NUCLEOTIDE SEQUENCE</scope>
    <source>
        <strain evidence="2">CBS 122712</strain>
    </source>
</reference>
<feature type="compositionally biased region" description="Pro residues" evidence="1">
    <location>
        <begin position="490"/>
        <end position="500"/>
    </location>
</feature>
<gene>
    <name evidence="2" type="ORF">BO83DRAFT_455752</name>
</gene>
<feature type="compositionally biased region" description="Pro residues" evidence="1">
    <location>
        <begin position="462"/>
        <end position="476"/>
    </location>
</feature>
<feature type="region of interest" description="Disordered" evidence="1">
    <location>
        <begin position="199"/>
        <end position="602"/>
    </location>
</feature>
<dbReference type="GeneID" id="37059001"/>
<feature type="region of interest" description="Disordered" evidence="1">
    <location>
        <begin position="1"/>
        <end position="27"/>
    </location>
</feature>
<comment type="caution">
    <text evidence="2">The sequence shown here is derived from an EMBL/GenBank/DDBJ whole genome shotgun (WGS) entry which is preliminary data.</text>
</comment>
<feature type="compositionally biased region" description="Polar residues" evidence="1">
    <location>
        <begin position="435"/>
        <end position="449"/>
    </location>
</feature>
<accession>A0A317UQC6</accession>
<feature type="compositionally biased region" description="Low complexity" evidence="1">
    <location>
        <begin position="308"/>
        <end position="323"/>
    </location>
</feature>
<keyword evidence="3" id="KW-1185">Reference proteome</keyword>
<sequence>MSSSRVIQDSDDEDDPLAGPISPDPESITQILTSGWGYAKSTMIQPLTNNPTFIGSMMTEIGIAQQRLFDDDEAHYTEQSGYQYTGDMDTAQAESAAVQEQIAAELPPHDDIALVPNEHPHGYSEQPPLYNETQPDISDTLPYGTGQHPLDAANLYTHQPTAQSNDYTSFNYSVTTGASYNMFESSLRPSGSFDPETNIPTHPTGTVDPEIAYNFPRRSDSVPPVPFSPHDTEPFSSVVSPKASRSKSDNAVQQSHQSVDALNGPVTIEIPVAEKKQRGRKKKQTIPEHDEDDELAQIHTPTKIQDATTTITTVPTTTNTTNNKPEKRKPGRPPKNPKPPRNEDDDQPGLISNDTTAFPIPPDTTTTTTSTDPLTTTEHQTTTTTTDPPPPKKQAKEPKKKKLKRGKTTSITLTKTYESDVEDDVIWVDERPVPTTITPQTEAETQQPGNIPEHEETTPTTHPEPVPELQPAPAPAPKKRGRKRKNPVEEQPPAPAPAPAIDPQQSSDKENNPVPDPNLTLHDDAKPQQEPNHKPPQEKEAEKENENKSEPQQEQNPTPSTPLKPSEGPTKHSPISSTTKVPYRVGLSRRARIAPLLKIVRR</sequence>
<evidence type="ECO:0000313" key="3">
    <source>
        <dbReference type="Proteomes" id="UP000246171"/>
    </source>
</evidence>
<protein>
    <submittedName>
        <fullName evidence="2">Uncharacterized protein</fullName>
    </submittedName>
</protein>
<dbReference type="OrthoDB" id="5404794at2759"/>
<dbReference type="EMBL" id="MSFU01000032">
    <property type="protein sequence ID" value="PWY64203.1"/>
    <property type="molecule type" value="Genomic_DNA"/>
</dbReference>
<name>A0A317UQC6_ASPEC</name>
<organism evidence="2 3">
    <name type="scientific">Aspergillus eucalypticola (strain CBS 122712 / IBT 29274)</name>
    <dbReference type="NCBI Taxonomy" id="1448314"/>
    <lineage>
        <taxon>Eukaryota</taxon>
        <taxon>Fungi</taxon>
        <taxon>Dikarya</taxon>
        <taxon>Ascomycota</taxon>
        <taxon>Pezizomycotina</taxon>
        <taxon>Eurotiomycetes</taxon>
        <taxon>Eurotiomycetidae</taxon>
        <taxon>Eurotiales</taxon>
        <taxon>Aspergillaceae</taxon>
        <taxon>Aspergillus</taxon>
        <taxon>Aspergillus subgen. Circumdati</taxon>
    </lineage>
</organism>
<feature type="compositionally biased region" description="Low complexity" evidence="1">
    <location>
        <begin position="354"/>
        <end position="386"/>
    </location>
</feature>
<dbReference type="VEuPathDB" id="FungiDB:BO83DRAFT_455752"/>
<feature type="compositionally biased region" description="Polar residues" evidence="1">
    <location>
        <begin position="552"/>
        <end position="563"/>
    </location>
</feature>
<feature type="compositionally biased region" description="Basic and acidic residues" evidence="1">
    <location>
        <begin position="521"/>
        <end position="551"/>
    </location>
</feature>
<dbReference type="RefSeq" id="XP_025383744.1">
    <property type="nucleotide sequence ID" value="XM_025537039.1"/>
</dbReference>
<evidence type="ECO:0000256" key="1">
    <source>
        <dbReference type="SAM" id="MobiDB-lite"/>
    </source>
</evidence>
<proteinExistence type="predicted"/>
<feature type="compositionally biased region" description="Polar residues" evidence="1">
    <location>
        <begin position="249"/>
        <end position="260"/>
    </location>
</feature>
<dbReference type="AlphaFoldDB" id="A0A317UQC6"/>
<dbReference type="Proteomes" id="UP000246171">
    <property type="component" value="Unassembled WGS sequence"/>
</dbReference>
<feature type="compositionally biased region" description="Basic residues" evidence="1">
    <location>
        <begin position="398"/>
        <end position="407"/>
    </location>
</feature>
<evidence type="ECO:0000313" key="2">
    <source>
        <dbReference type="EMBL" id="PWY64203.1"/>
    </source>
</evidence>